<dbReference type="AlphaFoldDB" id="A0A0A2M7T1"/>
<evidence type="ECO:0000256" key="12">
    <source>
        <dbReference type="ARBA" id="ARBA00029757"/>
    </source>
</evidence>
<evidence type="ECO:0000256" key="8">
    <source>
        <dbReference type="ARBA" id="ARBA00022741"/>
    </source>
</evidence>
<dbReference type="HAMAP" id="MF_00409">
    <property type="entry name" value="LpxK"/>
    <property type="match status" value="1"/>
</dbReference>
<evidence type="ECO:0000256" key="2">
    <source>
        <dbReference type="ARBA" id="ARBA00004870"/>
    </source>
</evidence>
<dbReference type="NCBIfam" id="TIGR00682">
    <property type="entry name" value="lpxK"/>
    <property type="match status" value="1"/>
</dbReference>
<keyword evidence="11 13" id="KW-0443">Lipid metabolism</keyword>
<comment type="caution">
    <text evidence="13">Lacks conserved residue(s) required for the propagation of feature annotation.</text>
</comment>
<keyword evidence="7 13" id="KW-0808">Transferase</keyword>
<comment type="function">
    <text evidence="1 13">Transfers the gamma-phosphate of ATP to the 4'-position of a tetraacyldisaccharide 1-phosphate intermediate (termed DS-1-P) to form tetraacyldisaccharide 1,4'-bis-phosphate (lipid IVA).</text>
</comment>
<comment type="pathway">
    <text evidence="2 13">Glycolipid biosynthesis; lipid IV(A) biosynthesis; lipid IV(A) from (3R)-3-hydroxytetradecanoyl-[acyl-carrier-protein] and UDP-N-acetyl-alpha-D-glucosamine: step 6/6.</text>
</comment>
<dbReference type="STRING" id="1406840.Q763_01025"/>
<evidence type="ECO:0000256" key="3">
    <source>
        <dbReference type="ARBA" id="ARBA00012071"/>
    </source>
</evidence>
<dbReference type="Pfam" id="PF02606">
    <property type="entry name" value="LpxK"/>
    <property type="match status" value="1"/>
</dbReference>
<comment type="catalytic activity">
    <reaction evidence="13">
        <text>a lipid A disaccharide + ATP = a lipid IVA + ADP + H(+)</text>
        <dbReference type="Rhea" id="RHEA:67840"/>
        <dbReference type="ChEBI" id="CHEBI:15378"/>
        <dbReference type="ChEBI" id="CHEBI:30616"/>
        <dbReference type="ChEBI" id="CHEBI:176343"/>
        <dbReference type="ChEBI" id="CHEBI:176425"/>
        <dbReference type="ChEBI" id="CHEBI:456216"/>
        <dbReference type="EC" id="2.7.1.130"/>
    </reaction>
</comment>
<keyword evidence="5 13" id="KW-0444">Lipid biosynthesis</keyword>
<dbReference type="RefSeq" id="WP_035130107.1">
    <property type="nucleotide sequence ID" value="NZ_JRLV01000001.1"/>
</dbReference>
<dbReference type="PANTHER" id="PTHR42724:SF1">
    <property type="entry name" value="TETRAACYLDISACCHARIDE 4'-KINASE, MITOCHONDRIAL-RELATED"/>
    <property type="match status" value="1"/>
</dbReference>
<keyword evidence="8 13" id="KW-0547">Nucleotide-binding</keyword>
<evidence type="ECO:0000256" key="5">
    <source>
        <dbReference type="ARBA" id="ARBA00022516"/>
    </source>
</evidence>
<keyword evidence="6 13" id="KW-0441">Lipid A biosynthesis</keyword>
<keyword evidence="10 13" id="KW-0067">ATP-binding</keyword>
<evidence type="ECO:0000256" key="11">
    <source>
        <dbReference type="ARBA" id="ARBA00023098"/>
    </source>
</evidence>
<evidence type="ECO:0000256" key="13">
    <source>
        <dbReference type="HAMAP-Rule" id="MF_00409"/>
    </source>
</evidence>
<evidence type="ECO:0000256" key="6">
    <source>
        <dbReference type="ARBA" id="ARBA00022556"/>
    </source>
</evidence>
<evidence type="ECO:0000313" key="15">
    <source>
        <dbReference type="Proteomes" id="UP000030129"/>
    </source>
</evidence>
<comment type="similarity">
    <text evidence="13">Belongs to the LpxK family.</text>
</comment>
<proteinExistence type="inferred from homology"/>
<dbReference type="InterPro" id="IPR027417">
    <property type="entry name" value="P-loop_NTPase"/>
</dbReference>
<keyword evidence="15" id="KW-1185">Reference proteome</keyword>
<evidence type="ECO:0000256" key="4">
    <source>
        <dbReference type="ARBA" id="ARBA00016436"/>
    </source>
</evidence>
<organism evidence="14 15">
    <name type="scientific">Flavobacterium beibuense F44-8</name>
    <dbReference type="NCBI Taxonomy" id="1406840"/>
    <lineage>
        <taxon>Bacteria</taxon>
        <taxon>Pseudomonadati</taxon>
        <taxon>Bacteroidota</taxon>
        <taxon>Flavobacteriia</taxon>
        <taxon>Flavobacteriales</taxon>
        <taxon>Flavobacteriaceae</taxon>
        <taxon>Flavobacterium</taxon>
    </lineage>
</organism>
<dbReference type="GO" id="GO:0009244">
    <property type="term" value="P:lipopolysaccharide core region biosynthetic process"/>
    <property type="evidence" value="ECO:0007669"/>
    <property type="project" value="TreeGrafter"/>
</dbReference>
<evidence type="ECO:0000256" key="10">
    <source>
        <dbReference type="ARBA" id="ARBA00022840"/>
    </source>
</evidence>
<dbReference type="GO" id="GO:0005524">
    <property type="term" value="F:ATP binding"/>
    <property type="evidence" value="ECO:0007669"/>
    <property type="project" value="UniProtKB-UniRule"/>
</dbReference>
<keyword evidence="9 13" id="KW-0418">Kinase</keyword>
<evidence type="ECO:0000256" key="1">
    <source>
        <dbReference type="ARBA" id="ARBA00002274"/>
    </source>
</evidence>
<protein>
    <recommendedName>
        <fullName evidence="4 13">Tetraacyldisaccharide 4'-kinase</fullName>
        <ecNumber evidence="3 13">2.7.1.130</ecNumber>
    </recommendedName>
    <alternativeName>
        <fullName evidence="12 13">Lipid A 4'-kinase</fullName>
    </alternativeName>
</protein>
<dbReference type="EC" id="2.7.1.130" evidence="3 13"/>
<evidence type="ECO:0000256" key="9">
    <source>
        <dbReference type="ARBA" id="ARBA00022777"/>
    </source>
</evidence>
<dbReference type="UniPathway" id="UPA00359">
    <property type="reaction ID" value="UER00482"/>
</dbReference>
<dbReference type="InterPro" id="IPR003758">
    <property type="entry name" value="LpxK"/>
</dbReference>
<dbReference type="eggNOG" id="COG1663">
    <property type="taxonomic scope" value="Bacteria"/>
</dbReference>
<dbReference type="GO" id="GO:0009245">
    <property type="term" value="P:lipid A biosynthetic process"/>
    <property type="evidence" value="ECO:0007669"/>
    <property type="project" value="UniProtKB-UniRule"/>
</dbReference>
<dbReference type="GO" id="GO:0009029">
    <property type="term" value="F:lipid-A 4'-kinase activity"/>
    <property type="evidence" value="ECO:0007669"/>
    <property type="project" value="UniProtKB-UniRule"/>
</dbReference>
<dbReference type="GO" id="GO:0005886">
    <property type="term" value="C:plasma membrane"/>
    <property type="evidence" value="ECO:0007669"/>
    <property type="project" value="TreeGrafter"/>
</dbReference>
<dbReference type="PANTHER" id="PTHR42724">
    <property type="entry name" value="TETRAACYLDISACCHARIDE 4'-KINASE"/>
    <property type="match status" value="1"/>
</dbReference>
<comment type="caution">
    <text evidence="14">The sequence shown here is derived from an EMBL/GenBank/DDBJ whole genome shotgun (WGS) entry which is preliminary data.</text>
</comment>
<gene>
    <name evidence="13" type="primary">lpxK</name>
    <name evidence="14" type="ORF">Q763_01025</name>
</gene>
<dbReference type="SUPFAM" id="SSF52540">
    <property type="entry name" value="P-loop containing nucleoside triphosphate hydrolases"/>
    <property type="match status" value="1"/>
</dbReference>
<accession>A0A0A2M7T1</accession>
<reference evidence="14 15" key="1">
    <citation type="submission" date="2013-09" db="EMBL/GenBank/DDBJ databases">
        <authorList>
            <person name="Zeng Z."/>
            <person name="Chen C."/>
        </authorList>
    </citation>
    <scope>NUCLEOTIDE SEQUENCE [LARGE SCALE GENOMIC DNA]</scope>
    <source>
        <strain evidence="14 15">F44-8</strain>
    </source>
</reference>
<sequence length="341" mass="38337">MKLIRKILLPFSLLYWLVMAVRNFLYDTGFLKSQQFSVPVIAIGNLSTGGTGKSPQTEYLIRLLKDNYRLATLSRGYKRKSEGYVLADINANADILGDEPYQFYSKFPDINVAVDANRVNGIDNLLQLNPSPEVIVLDDAYQHRKVKAGFYILLTAYGDIYADDYLLPAGNLREGRSGAKRADVIVVTKCPADITEAEQEKIKKKLRPQPEQKVYFTTIEYDIVVYGDDSEISTKEVKEKDKVLVAGIAKPKPFFDQLKNSSDVCLTYPDHHDFSAKDIDDILAAAKDRIVVTTEKDYVRLKDKMPAGKLFYLPIKTSFITNGDDFNKTVLNYVGKSSANG</sequence>
<dbReference type="Proteomes" id="UP000030129">
    <property type="component" value="Unassembled WGS sequence"/>
</dbReference>
<dbReference type="EMBL" id="JRLV01000001">
    <property type="protein sequence ID" value="KGO84360.1"/>
    <property type="molecule type" value="Genomic_DNA"/>
</dbReference>
<name>A0A0A2M7T1_9FLAO</name>
<evidence type="ECO:0000313" key="14">
    <source>
        <dbReference type="EMBL" id="KGO84360.1"/>
    </source>
</evidence>
<evidence type="ECO:0000256" key="7">
    <source>
        <dbReference type="ARBA" id="ARBA00022679"/>
    </source>
</evidence>